<evidence type="ECO:0000256" key="6">
    <source>
        <dbReference type="ARBA" id="ARBA00023274"/>
    </source>
</evidence>
<dbReference type="GeneID" id="106804639"/>
<dbReference type="InterPro" id="IPR012954">
    <property type="entry name" value="BP28_C_dom"/>
</dbReference>
<dbReference type="SUPFAM" id="SSF48371">
    <property type="entry name" value="ARM repeat"/>
    <property type="match status" value="2"/>
</dbReference>
<organism evidence="10 11">
    <name type="scientific">Priapulus caudatus</name>
    <name type="common">Priapulid worm</name>
    <dbReference type="NCBI Taxonomy" id="37621"/>
    <lineage>
        <taxon>Eukaryota</taxon>
        <taxon>Metazoa</taxon>
        <taxon>Ecdysozoa</taxon>
        <taxon>Scalidophora</taxon>
        <taxon>Priapulida</taxon>
        <taxon>Priapulimorpha</taxon>
        <taxon>Priapulimorphida</taxon>
        <taxon>Priapulidae</taxon>
        <taxon>Priapulus</taxon>
    </lineage>
</organism>
<proteinExistence type="inferred from homology"/>
<dbReference type="SMART" id="SM01036">
    <property type="entry name" value="BP28CT"/>
    <property type="match status" value="1"/>
</dbReference>
<dbReference type="InterPro" id="IPR040191">
    <property type="entry name" value="UTP10"/>
</dbReference>
<evidence type="ECO:0000256" key="8">
    <source>
        <dbReference type="SAM" id="MobiDB-lite"/>
    </source>
</evidence>
<keyword evidence="4 7" id="KW-0698">rRNA processing</keyword>
<dbReference type="InterPro" id="IPR016024">
    <property type="entry name" value="ARM-type_fold"/>
</dbReference>
<protein>
    <recommendedName>
        <fullName evidence="7">HEAT repeat-containing protein 1</fullName>
    </recommendedName>
</protein>
<comment type="function">
    <text evidence="7">Involved in nucleolar processing of pre-18S ribosomal RNA.</text>
</comment>
<feature type="region of interest" description="Disordered" evidence="8">
    <location>
        <begin position="708"/>
        <end position="730"/>
    </location>
</feature>
<evidence type="ECO:0000256" key="4">
    <source>
        <dbReference type="ARBA" id="ARBA00022552"/>
    </source>
</evidence>
<comment type="similarity">
    <text evidence="2 7">Belongs to the HEATR1/UTP10 family.</text>
</comment>
<feature type="domain" description="BP28 C-terminal" evidence="9">
    <location>
        <begin position="1320"/>
        <end position="1476"/>
    </location>
</feature>
<evidence type="ECO:0000256" key="1">
    <source>
        <dbReference type="ARBA" id="ARBA00004604"/>
    </source>
</evidence>
<dbReference type="Gene3D" id="1.25.10.10">
    <property type="entry name" value="Leucine-rich Repeat Variant"/>
    <property type="match status" value="2"/>
</dbReference>
<evidence type="ECO:0000256" key="3">
    <source>
        <dbReference type="ARBA" id="ARBA00022517"/>
    </source>
</evidence>
<accession>A0ABM1DN72</accession>
<keyword evidence="10" id="KW-1185">Reference proteome</keyword>
<evidence type="ECO:0000313" key="11">
    <source>
        <dbReference type="RefSeq" id="XP_014661393.1"/>
    </source>
</evidence>
<name>A0ABM1DN72_PRICU</name>
<evidence type="ECO:0000256" key="2">
    <source>
        <dbReference type="ARBA" id="ARBA00010559"/>
    </source>
</evidence>
<keyword evidence="6 7" id="KW-0687">Ribonucleoprotein</keyword>
<evidence type="ECO:0000313" key="10">
    <source>
        <dbReference type="Proteomes" id="UP000695022"/>
    </source>
</evidence>
<comment type="subcellular location">
    <subcellularLocation>
        <location evidence="1 7">Nucleus</location>
        <location evidence="1 7">Nucleolus</location>
    </subcellularLocation>
</comment>
<dbReference type="InterPro" id="IPR056473">
    <property type="entry name" value="HEAT_Utp10/HEAT1"/>
</dbReference>
<keyword evidence="3 7" id="KW-0690">Ribosome biogenesis</keyword>
<gene>
    <name evidence="11" type="primary">LOC106804639</name>
</gene>
<dbReference type="PANTHER" id="PTHR13457:SF1">
    <property type="entry name" value="HEAT REPEAT-CONTAINING PROTEIN 1"/>
    <property type="match status" value="1"/>
</dbReference>
<dbReference type="PANTHER" id="PTHR13457">
    <property type="entry name" value="BAP28"/>
    <property type="match status" value="1"/>
</dbReference>
<dbReference type="Pfam" id="PF23243">
    <property type="entry name" value="HEAT_HEATR1"/>
    <property type="match status" value="1"/>
</dbReference>
<reference evidence="11" key="1">
    <citation type="submission" date="2025-08" db="UniProtKB">
        <authorList>
            <consortium name="RefSeq"/>
        </authorList>
    </citation>
    <scope>IDENTIFICATION</scope>
</reference>
<keyword evidence="5 7" id="KW-0539">Nucleus</keyword>
<dbReference type="InterPro" id="IPR011989">
    <property type="entry name" value="ARM-like"/>
</dbReference>
<dbReference type="RefSeq" id="XP_014661393.1">
    <property type="nucleotide sequence ID" value="XM_014805907.1"/>
</dbReference>
<dbReference type="Proteomes" id="UP000695022">
    <property type="component" value="Unplaced"/>
</dbReference>
<sequence>MTETLVKNISLPEEFKSKVWWCTMADEHLSLQKSVSMVIKLYSFLTTHASEGHHVAEFRELSQMFFKDHFGGKTMLLSFLGNIWASGAPYSETPAVQEITPIMKIRALHIGKVALEMATKNDVLTALSISSDVLPSLLVALASPLQPIRSCTLQCLQTVNSVCKDDNYTNSVLIKALCERAEEIIADRNYLPQLFRDLFSNDVASPQKRRKSVSKSKMGSKVLEGIVLCASSEETSDFVQEKLLWCLSELNSNEVLLLLQPPLARLVALARDDSASMSRHQVASLQFILRKFTELTAGILSVELELFQLFQQALLTPRRPQADMLSPQAMAFAQLTKLAFAAMSPAAQQTLLATLIDLLVDGTDADVVDDVRRALKTIALDAPRLVAEIDKLLRLYATEGATIRKPRSARVTRAAAERGDAVAMETETSESTTPLIDDRPWRRVILILEVMHQKKKIRNIQLLVPCLFTLLGRCLEMEVTPSSEYVKQLLLSCVQHACTRLSPDHAPVDATTLAPRQFNVELVVACIRGSANPLTHQHALMLLTVAAQMFPVHVLHNIMSIFTFMGANLLRQDDSYSFQVISNTVKTVIPAMVKASEESQSEEECSDMIVSIVQVFVDAFPHIPAHRRLPLFTELINTVGSRRHLWTVLALLFELHVTKTAADVPEWHEKTSLHPDLEFCLELCAAFPPSTQASAMRSLFAHMQALPQEKSDDPHGNQQTPVRKTPAKRQKVIRGMKESTKQLFHVSQHTSKELRHFKFVSIHFATLLLSCPAFVAQVVNLSDVGAEAMKPVYQLLLEETLRAIYQLARKADTATQKPVGKFHKALLHKAYDVLEKVNSLLPSEAFLSVIQGLMGNERLSIRRKALELLNSRLHSQLYQQQAFFKQEQVPVLLALVPELLAVAQEQDSGQEMAVNKQTALFSLKLLCRALGDEHPDTFKKVLHAVIAIVTEAGLNAAVLASALLCLAELCSCLKAHTISSLSVMMPKLLNVLSDAEQLASNDLLMLSSVTCLHKIVESVPNFLSPYMEEIIFRVSWLSSSEHGVNTHEAHLHIRLKALRHNLATTVAPRVLVPAITQGYTKLISTGKKAIGFLMSILSERLSSMSKDELTGHHQQIVSLFMNVLDFRTQHPTRIHLYDWATRPETPKEQGTDFLQTDEAYFDEDEMMQVSRRVLFCWVSSSPAYNSCFLYDTQGFVNKERIRSLYCIHSLTSWRISAVEKRCDHDQEVELKLLVFRWRLGALKVVNNSQHKLGEEYMNLLPETLPFLGRTYGRHNLATTVAPRVLVPAITQGYTKLTSTGKKAIGFLMSILSERLSSMSKDELTGHHQQIVSLFMNVLDFRTQHPTESTDVIMEVEGHVIEAILAMVMKMSEQTFRPMFYKLYDWATRPETPKDRVLTFYRLVASIADKLKGLFVLFAGHLVTNAATLLATNNSINTDEAYFDEDEDDASEQKSVVLLGFILSCLHSCFLYDTQGFVNKERFEALLHPLADQLENLCGGEELYNARVEEHLVPCLVQFAVAASDDSLWKQLNYQVLWKSRHASATVRLGALKVVEQFTHKLGEEYMNLLPETLPFLAELMEDESLEVERYCQDVVQLMEKVLGEPLQKYF</sequence>
<dbReference type="Pfam" id="PF08146">
    <property type="entry name" value="BP28CT"/>
    <property type="match status" value="1"/>
</dbReference>
<evidence type="ECO:0000256" key="7">
    <source>
        <dbReference type="RuleBase" id="RU367065"/>
    </source>
</evidence>
<evidence type="ECO:0000256" key="5">
    <source>
        <dbReference type="ARBA" id="ARBA00023242"/>
    </source>
</evidence>
<evidence type="ECO:0000259" key="9">
    <source>
        <dbReference type="SMART" id="SM01036"/>
    </source>
</evidence>